<dbReference type="Proteomes" id="UP000694920">
    <property type="component" value="Unplaced"/>
</dbReference>
<dbReference type="GO" id="GO:0042742">
    <property type="term" value="P:defense response to bacterium"/>
    <property type="evidence" value="ECO:0007669"/>
    <property type="project" value="UniProtKB-KW"/>
</dbReference>
<evidence type="ECO:0000256" key="2">
    <source>
        <dbReference type="ARBA" id="ARBA00008501"/>
    </source>
</evidence>
<dbReference type="Pfam" id="PF02014">
    <property type="entry name" value="Reeler"/>
    <property type="match status" value="1"/>
</dbReference>
<evidence type="ECO:0000256" key="6">
    <source>
        <dbReference type="ARBA" id="ARBA00022729"/>
    </source>
</evidence>
<reference evidence="12" key="1">
    <citation type="submission" date="2025-08" db="UniProtKB">
        <authorList>
            <consortium name="RefSeq"/>
        </authorList>
    </citation>
    <scope>IDENTIFICATION</scope>
</reference>
<keyword evidence="4" id="KW-0929">Antimicrobial</keyword>
<keyword evidence="7" id="KW-0391">Immunity</keyword>
<protein>
    <submittedName>
        <fullName evidence="12">Defense protein Hdd11</fullName>
    </submittedName>
</protein>
<dbReference type="GO" id="GO:0042832">
    <property type="term" value="P:defense response to protozoan"/>
    <property type="evidence" value="ECO:0007669"/>
    <property type="project" value="UniProtKB-ARBA"/>
</dbReference>
<evidence type="ECO:0000256" key="5">
    <source>
        <dbReference type="ARBA" id="ARBA00022588"/>
    </source>
</evidence>
<dbReference type="PANTHER" id="PTHR45828:SF9">
    <property type="entry name" value="CELL WALL INTEGRITY AND STRESS RESPONSE COMPONENT 4-LIKE-RELATED"/>
    <property type="match status" value="1"/>
</dbReference>
<dbReference type="KEGG" id="ccin:107264423"/>
<dbReference type="GO" id="GO:0005576">
    <property type="term" value="C:extracellular region"/>
    <property type="evidence" value="ECO:0007669"/>
    <property type="project" value="UniProtKB-SubCell"/>
</dbReference>
<name>A0AAJ7FEQ8_CEPCN</name>
<evidence type="ECO:0000256" key="8">
    <source>
        <dbReference type="ARBA" id="ARBA00023022"/>
    </source>
</evidence>
<dbReference type="GO" id="GO:0045087">
    <property type="term" value="P:innate immune response"/>
    <property type="evidence" value="ECO:0007669"/>
    <property type="project" value="UniProtKB-KW"/>
</dbReference>
<dbReference type="GeneID" id="107264423"/>
<dbReference type="InterPro" id="IPR002861">
    <property type="entry name" value="Reeler_dom"/>
</dbReference>
<dbReference type="CDD" id="cd08544">
    <property type="entry name" value="Reeler"/>
    <property type="match status" value="1"/>
</dbReference>
<dbReference type="FunFam" id="2.60.40.4060:FF:000003">
    <property type="entry name" value="Ferric chelate reductase 1"/>
    <property type="match status" value="1"/>
</dbReference>
<evidence type="ECO:0000256" key="9">
    <source>
        <dbReference type="SAM" id="SignalP"/>
    </source>
</evidence>
<dbReference type="RefSeq" id="XP_015588141.1">
    <property type="nucleotide sequence ID" value="XM_015732655.2"/>
</dbReference>
<dbReference type="InterPro" id="IPR051237">
    <property type="entry name" value="Ferric-chelate_Red/DefProt"/>
</dbReference>
<evidence type="ECO:0000313" key="12">
    <source>
        <dbReference type="RefSeq" id="XP_015588141.1"/>
    </source>
</evidence>
<organism evidence="11 12">
    <name type="scientific">Cephus cinctus</name>
    <name type="common">Wheat stem sawfly</name>
    <dbReference type="NCBI Taxonomy" id="211228"/>
    <lineage>
        <taxon>Eukaryota</taxon>
        <taxon>Metazoa</taxon>
        <taxon>Ecdysozoa</taxon>
        <taxon>Arthropoda</taxon>
        <taxon>Hexapoda</taxon>
        <taxon>Insecta</taxon>
        <taxon>Pterygota</taxon>
        <taxon>Neoptera</taxon>
        <taxon>Endopterygota</taxon>
        <taxon>Hymenoptera</taxon>
        <taxon>Cephoidea</taxon>
        <taxon>Cephidae</taxon>
        <taxon>Cephus</taxon>
    </lineage>
</organism>
<evidence type="ECO:0000256" key="3">
    <source>
        <dbReference type="ARBA" id="ARBA00022525"/>
    </source>
</evidence>
<proteinExistence type="inferred from homology"/>
<evidence type="ECO:0000313" key="11">
    <source>
        <dbReference type="Proteomes" id="UP000694920"/>
    </source>
</evidence>
<dbReference type="InterPro" id="IPR042307">
    <property type="entry name" value="Reeler_sf"/>
</dbReference>
<dbReference type="GO" id="GO:0016020">
    <property type="term" value="C:membrane"/>
    <property type="evidence" value="ECO:0007669"/>
    <property type="project" value="TreeGrafter"/>
</dbReference>
<dbReference type="PANTHER" id="PTHR45828">
    <property type="entry name" value="CYTOCHROME B561/FERRIC REDUCTASE TRANSMEMBRANE"/>
    <property type="match status" value="1"/>
</dbReference>
<dbReference type="Gene3D" id="2.60.40.4060">
    <property type="entry name" value="Reeler domain"/>
    <property type="match status" value="1"/>
</dbReference>
<feature type="chain" id="PRO_5042559828" evidence="9">
    <location>
        <begin position="18"/>
        <end position="162"/>
    </location>
</feature>
<sequence>MLHFFTILAAAVVAVHGFSGGAPASVCKSLLPGHPAEPQATPSPFRIVVNKSTVKPGQEVMVIMESTNDKRFKGFLLQARINDEIVGHFDVSDVDKNIQTLDCLGGSKNAITHRNSDDKKAIVAKWIAPENVKGTVKFVGTFVETGLVFWVGETSEEVSLEH</sequence>
<keyword evidence="5" id="KW-0399">Innate immunity</keyword>
<keyword evidence="11" id="KW-1185">Reference proteome</keyword>
<dbReference type="AlphaFoldDB" id="A0AAJ7FEQ8"/>
<keyword evidence="6 9" id="KW-0732">Signal</keyword>
<feature type="domain" description="Reelin" evidence="10">
    <location>
        <begin position="8"/>
        <end position="162"/>
    </location>
</feature>
<evidence type="ECO:0000259" key="10">
    <source>
        <dbReference type="PROSITE" id="PS51019"/>
    </source>
</evidence>
<accession>A0AAJ7FEQ8</accession>
<evidence type="ECO:0000256" key="1">
    <source>
        <dbReference type="ARBA" id="ARBA00004613"/>
    </source>
</evidence>
<evidence type="ECO:0000256" key="4">
    <source>
        <dbReference type="ARBA" id="ARBA00022529"/>
    </source>
</evidence>
<dbReference type="PROSITE" id="PS51019">
    <property type="entry name" value="REELIN"/>
    <property type="match status" value="1"/>
</dbReference>
<evidence type="ECO:0000256" key="7">
    <source>
        <dbReference type="ARBA" id="ARBA00022859"/>
    </source>
</evidence>
<comment type="similarity">
    <text evidence="2">Belongs to the insect defense protein family.</text>
</comment>
<keyword evidence="8" id="KW-0044">Antibiotic</keyword>
<comment type="subcellular location">
    <subcellularLocation>
        <location evidence="1">Secreted</location>
    </subcellularLocation>
</comment>
<keyword evidence="3" id="KW-0964">Secreted</keyword>
<gene>
    <name evidence="12" type="primary">LOC107264423</name>
</gene>
<feature type="signal peptide" evidence="9">
    <location>
        <begin position="1"/>
        <end position="17"/>
    </location>
</feature>